<gene>
    <name evidence="1" type="ORF">B0I32_121166</name>
</gene>
<dbReference type="Proteomes" id="UP000238312">
    <property type="component" value="Unassembled WGS sequence"/>
</dbReference>
<dbReference type="SUPFAM" id="SSF53474">
    <property type="entry name" value="alpha/beta-Hydrolases"/>
    <property type="match status" value="1"/>
</dbReference>
<comment type="caution">
    <text evidence="1">The sequence shown here is derived from an EMBL/GenBank/DDBJ whole genome shotgun (WGS) entry which is preliminary data.</text>
</comment>
<organism evidence="1 2">
    <name type="scientific">Nonomuraea fuscirosea</name>
    <dbReference type="NCBI Taxonomy" id="1291556"/>
    <lineage>
        <taxon>Bacteria</taxon>
        <taxon>Bacillati</taxon>
        <taxon>Actinomycetota</taxon>
        <taxon>Actinomycetes</taxon>
        <taxon>Streptosporangiales</taxon>
        <taxon>Streptosporangiaceae</taxon>
        <taxon>Nonomuraea</taxon>
    </lineage>
</organism>
<protein>
    <recommendedName>
        <fullName evidence="3">TAP-like protein</fullName>
    </recommendedName>
</protein>
<dbReference type="AlphaFoldDB" id="A0A2T0MMT2"/>
<sequence length="145" mass="15704">MRTQHSAASRVNLIGSGWSCRPEWGAWTGADFVANRKIPARFGPSAAEGFDEVMGEAMLKLYRSAKQPAMSELGEQLARAPRRPGLMLHTPEDPYTNPEDTFEMAGRVGADVATLTGAAHWWMFGASDQAADALVSFWAGHAPGR</sequence>
<evidence type="ECO:0008006" key="3">
    <source>
        <dbReference type="Google" id="ProtNLM"/>
    </source>
</evidence>
<dbReference type="Gene3D" id="3.40.50.1820">
    <property type="entry name" value="alpha/beta hydrolase"/>
    <property type="match status" value="1"/>
</dbReference>
<dbReference type="RefSeq" id="WP_106248639.1">
    <property type="nucleotide sequence ID" value="NZ_PVNG01000021.1"/>
</dbReference>
<accession>A0A2T0MMT2</accession>
<proteinExistence type="predicted"/>
<dbReference type="InterPro" id="IPR029058">
    <property type="entry name" value="AB_hydrolase_fold"/>
</dbReference>
<keyword evidence="2" id="KW-1185">Reference proteome</keyword>
<evidence type="ECO:0000313" key="2">
    <source>
        <dbReference type="Proteomes" id="UP000238312"/>
    </source>
</evidence>
<dbReference type="EMBL" id="PVNG01000021">
    <property type="protein sequence ID" value="PRX59062.1"/>
    <property type="molecule type" value="Genomic_DNA"/>
</dbReference>
<reference evidence="1 2" key="1">
    <citation type="submission" date="2018-03" db="EMBL/GenBank/DDBJ databases">
        <title>Genomic Encyclopedia of Type Strains, Phase III (KMG-III): the genomes of soil and plant-associated and newly described type strains.</title>
        <authorList>
            <person name="Whitman W."/>
        </authorList>
    </citation>
    <scope>NUCLEOTIDE SEQUENCE [LARGE SCALE GENOMIC DNA]</scope>
    <source>
        <strain evidence="1 2">CGMCC 4.7104</strain>
    </source>
</reference>
<name>A0A2T0MMT2_9ACTN</name>
<evidence type="ECO:0000313" key="1">
    <source>
        <dbReference type="EMBL" id="PRX59062.1"/>
    </source>
</evidence>